<dbReference type="PANTHER" id="PTHR33452:SF1">
    <property type="entry name" value="INNER MEMBRANE PROTEIN YPHA-RELATED"/>
    <property type="match status" value="1"/>
</dbReference>
<gene>
    <name evidence="9" type="ORF">QP027_04600</name>
</gene>
<dbReference type="InterPro" id="IPR032808">
    <property type="entry name" value="DoxX"/>
</dbReference>
<feature type="transmembrane region" description="Helical" evidence="8">
    <location>
        <begin position="198"/>
        <end position="221"/>
    </location>
</feature>
<name>A0ABY8VKF3_9CORY</name>
<accession>A0ABY8VKF3</accession>
<evidence type="ECO:0000313" key="9">
    <source>
        <dbReference type="EMBL" id="WIM68674.1"/>
    </source>
</evidence>
<evidence type="ECO:0000256" key="5">
    <source>
        <dbReference type="ARBA" id="ARBA00022989"/>
    </source>
</evidence>
<feature type="transmembrane region" description="Helical" evidence="8">
    <location>
        <begin position="170"/>
        <end position="191"/>
    </location>
</feature>
<feature type="transmembrane region" description="Helical" evidence="8">
    <location>
        <begin position="227"/>
        <end position="250"/>
    </location>
</feature>
<keyword evidence="10" id="KW-1185">Reference proteome</keyword>
<evidence type="ECO:0000256" key="3">
    <source>
        <dbReference type="ARBA" id="ARBA00022475"/>
    </source>
</evidence>
<comment type="similarity">
    <text evidence="2">Belongs to the DoxX family.</text>
</comment>
<feature type="compositionally biased region" description="Polar residues" evidence="7">
    <location>
        <begin position="51"/>
        <end position="71"/>
    </location>
</feature>
<evidence type="ECO:0000313" key="10">
    <source>
        <dbReference type="Proteomes" id="UP001225598"/>
    </source>
</evidence>
<keyword evidence="4 8" id="KW-0812">Transmembrane</keyword>
<evidence type="ECO:0000256" key="2">
    <source>
        <dbReference type="ARBA" id="ARBA00006679"/>
    </source>
</evidence>
<sequence>MSDKSTNPNNQHFDNLDDMQDLDVPTYQGNSSDASTSIYQRSGKAAPESVGPQQPATETISMDRGSQSTADTEFAPVSENYDNYESPQYVSAPATDSAANSVTVADRTEVEEDKPTEHRRGTIDFGLFLLRLLLGGYLIFSAVTVFFRLGGNEGLGGLEKAFADYAAGDLLAVIVPTLQLAAGVFLVLGLLTPVAAMIATIVTGFMALHEVSAASAGFNAFSWPESAWLALILFGLSVVVQFTGPGLYSFDTGRGWARRPLVSSWVFIILGVAGVVAAWWFGTGINPFA</sequence>
<evidence type="ECO:0000256" key="1">
    <source>
        <dbReference type="ARBA" id="ARBA00004651"/>
    </source>
</evidence>
<dbReference type="InterPro" id="IPR051907">
    <property type="entry name" value="DoxX-like_oxidoreductase"/>
</dbReference>
<keyword evidence="6 8" id="KW-0472">Membrane</keyword>
<keyword evidence="5 8" id="KW-1133">Transmembrane helix</keyword>
<feature type="transmembrane region" description="Helical" evidence="8">
    <location>
        <begin position="128"/>
        <end position="150"/>
    </location>
</feature>
<feature type="transmembrane region" description="Helical" evidence="8">
    <location>
        <begin position="262"/>
        <end position="281"/>
    </location>
</feature>
<organism evidence="9 10">
    <name type="scientific">Corynebacterium breve</name>
    <dbReference type="NCBI Taxonomy" id="3049799"/>
    <lineage>
        <taxon>Bacteria</taxon>
        <taxon>Bacillati</taxon>
        <taxon>Actinomycetota</taxon>
        <taxon>Actinomycetes</taxon>
        <taxon>Mycobacteriales</taxon>
        <taxon>Corynebacteriaceae</taxon>
        <taxon>Corynebacterium</taxon>
    </lineage>
</organism>
<evidence type="ECO:0000256" key="8">
    <source>
        <dbReference type="SAM" id="Phobius"/>
    </source>
</evidence>
<dbReference type="Proteomes" id="UP001225598">
    <property type="component" value="Chromosome"/>
</dbReference>
<reference evidence="9 10" key="1">
    <citation type="submission" date="2023-05" db="EMBL/GenBank/DDBJ databases">
        <title>Corynebacterium suedekumii sp. nov. and Corynebacterium breve sp. nov. isolated from raw cow's milk.</title>
        <authorList>
            <person name="Baer M.K."/>
            <person name="Mehl L."/>
            <person name="Hellmuth R."/>
            <person name="Marke G."/>
            <person name="Lipski A."/>
        </authorList>
    </citation>
    <scope>NUCLEOTIDE SEQUENCE [LARGE SCALE GENOMIC DNA]</scope>
    <source>
        <strain evidence="9 10">R4</strain>
    </source>
</reference>
<dbReference type="PANTHER" id="PTHR33452">
    <property type="entry name" value="OXIDOREDUCTASE CATD-RELATED"/>
    <property type="match status" value="1"/>
</dbReference>
<protein>
    <submittedName>
        <fullName evidence="9">DoxX family protein</fullName>
    </submittedName>
</protein>
<feature type="compositionally biased region" description="Polar residues" evidence="7">
    <location>
        <begin position="80"/>
        <end position="89"/>
    </location>
</feature>
<dbReference type="Pfam" id="PF07681">
    <property type="entry name" value="DoxX"/>
    <property type="match status" value="1"/>
</dbReference>
<feature type="compositionally biased region" description="Polar residues" evidence="7">
    <location>
        <begin position="27"/>
        <end position="40"/>
    </location>
</feature>
<dbReference type="RefSeq" id="WP_284826372.1">
    <property type="nucleotide sequence ID" value="NZ_CP126969.1"/>
</dbReference>
<feature type="region of interest" description="Disordered" evidence="7">
    <location>
        <begin position="1"/>
        <end position="116"/>
    </location>
</feature>
<proteinExistence type="inferred from homology"/>
<evidence type="ECO:0000256" key="7">
    <source>
        <dbReference type="SAM" id="MobiDB-lite"/>
    </source>
</evidence>
<evidence type="ECO:0000256" key="6">
    <source>
        <dbReference type="ARBA" id="ARBA00023136"/>
    </source>
</evidence>
<evidence type="ECO:0000256" key="4">
    <source>
        <dbReference type="ARBA" id="ARBA00022692"/>
    </source>
</evidence>
<feature type="compositionally biased region" description="Polar residues" evidence="7">
    <location>
        <begin position="1"/>
        <end position="13"/>
    </location>
</feature>
<dbReference type="EMBL" id="CP126969">
    <property type="protein sequence ID" value="WIM68674.1"/>
    <property type="molecule type" value="Genomic_DNA"/>
</dbReference>
<keyword evidence="3" id="KW-1003">Cell membrane</keyword>
<comment type="subcellular location">
    <subcellularLocation>
        <location evidence="1">Cell membrane</location>
        <topology evidence="1">Multi-pass membrane protein</topology>
    </subcellularLocation>
</comment>